<dbReference type="Gramene" id="LPERR07G21350.2">
    <property type="protein sequence ID" value="LPERR07G21350.2"/>
    <property type="gene ID" value="LPERR07G21350"/>
</dbReference>
<evidence type="ECO:0000313" key="3">
    <source>
        <dbReference type="Proteomes" id="UP000032180"/>
    </source>
</evidence>
<evidence type="ECO:0000313" key="2">
    <source>
        <dbReference type="EnsemblPlants" id="LPERR07G21350.2"/>
    </source>
</evidence>
<protein>
    <submittedName>
        <fullName evidence="2">Uncharacterized protein</fullName>
    </submittedName>
</protein>
<feature type="region of interest" description="Disordered" evidence="1">
    <location>
        <begin position="13"/>
        <end position="46"/>
    </location>
</feature>
<dbReference type="EnsemblPlants" id="LPERR07G21350.2">
    <property type="protein sequence ID" value="LPERR07G21350.2"/>
    <property type="gene ID" value="LPERR07G21350"/>
</dbReference>
<accession>A0A0D9X296</accession>
<dbReference type="AlphaFoldDB" id="A0A0D9X296"/>
<proteinExistence type="predicted"/>
<name>A0A0D9X296_9ORYZ</name>
<sequence length="147" mass="15725">MSARWANTLATGQLGLDTGDDRAARASTASGERRASPLPSIPFPTMKASKKNNAVANTKSVKLIVVGYPPRRTTVAQVKASVPRALPALSTEATTRTNKFSCFSGQISPRWYPQFDAAVPSSAATSTTTCSVCFDILTKYFGYERVS</sequence>
<dbReference type="Proteomes" id="UP000032180">
    <property type="component" value="Chromosome 7"/>
</dbReference>
<reference evidence="2" key="3">
    <citation type="submission" date="2015-04" db="UniProtKB">
        <authorList>
            <consortium name="EnsemblPlants"/>
        </authorList>
    </citation>
    <scope>IDENTIFICATION</scope>
</reference>
<evidence type="ECO:0000256" key="1">
    <source>
        <dbReference type="SAM" id="MobiDB-lite"/>
    </source>
</evidence>
<reference evidence="3" key="2">
    <citation type="submission" date="2013-12" db="EMBL/GenBank/DDBJ databases">
        <authorList>
            <person name="Yu Y."/>
            <person name="Lee S."/>
            <person name="de Baynast K."/>
            <person name="Wissotski M."/>
            <person name="Liu L."/>
            <person name="Talag J."/>
            <person name="Goicoechea J."/>
            <person name="Angelova A."/>
            <person name="Jetty R."/>
            <person name="Kudrna D."/>
            <person name="Golser W."/>
            <person name="Rivera L."/>
            <person name="Zhang J."/>
            <person name="Wing R."/>
        </authorList>
    </citation>
    <scope>NUCLEOTIDE SEQUENCE</scope>
</reference>
<organism evidence="2 3">
    <name type="scientific">Leersia perrieri</name>
    <dbReference type="NCBI Taxonomy" id="77586"/>
    <lineage>
        <taxon>Eukaryota</taxon>
        <taxon>Viridiplantae</taxon>
        <taxon>Streptophyta</taxon>
        <taxon>Embryophyta</taxon>
        <taxon>Tracheophyta</taxon>
        <taxon>Spermatophyta</taxon>
        <taxon>Magnoliopsida</taxon>
        <taxon>Liliopsida</taxon>
        <taxon>Poales</taxon>
        <taxon>Poaceae</taxon>
        <taxon>BOP clade</taxon>
        <taxon>Oryzoideae</taxon>
        <taxon>Oryzeae</taxon>
        <taxon>Oryzinae</taxon>
        <taxon>Leersia</taxon>
    </lineage>
</organism>
<reference evidence="2 3" key="1">
    <citation type="submission" date="2012-08" db="EMBL/GenBank/DDBJ databases">
        <title>Oryza genome evolution.</title>
        <authorList>
            <person name="Wing R.A."/>
        </authorList>
    </citation>
    <scope>NUCLEOTIDE SEQUENCE</scope>
</reference>
<dbReference type="HOGENOM" id="CLU_1920116_0_0_1"/>
<keyword evidence="3" id="KW-1185">Reference proteome</keyword>